<keyword evidence="5" id="KW-0560">Oxidoreductase</keyword>
<organism evidence="7">
    <name type="scientific">Fusarium oxysporum (strain Fo5176)</name>
    <name type="common">Fusarium vascular wilt</name>
    <dbReference type="NCBI Taxonomy" id="660025"/>
    <lineage>
        <taxon>Eukaryota</taxon>
        <taxon>Fungi</taxon>
        <taxon>Dikarya</taxon>
        <taxon>Ascomycota</taxon>
        <taxon>Pezizomycotina</taxon>
        <taxon>Sordariomycetes</taxon>
        <taxon>Hypocreomycetidae</taxon>
        <taxon>Hypocreales</taxon>
        <taxon>Nectriaceae</taxon>
        <taxon>Fusarium</taxon>
        <taxon>Fusarium oxysporum species complex</taxon>
    </lineage>
</organism>
<dbReference type="InterPro" id="IPR016169">
    <property type="entry name" value="FAD-bd_PCMH_sub2"/>
</dbReference>
<dbReference type="GO" id="GO:0016491">
    <property type="term" value="F:oxidoreductase activity"/>
    <property type="evidence" value="ECO:0007669"/>
    <property type="project" value="UniProtKB-KW"/>
</dbReference>
<evidence type="ECO:0000256" key="2">
    <source>
        <dbReference type="ARBA" id="ARBA00005466"/>
    </source>
</evidence>
<evidence type="ECO:0000256" key="4">
    <source>
        <dbReference type="ARBA" id="ARBA00022827"/>
    </source>
</evidence>
<comment type="similarity">
    <text evidence="2">Belongs to the oxygen-dependent FAD-linked oxidoreductase family.</text>
</comment>
<keyword evidence="3" id="KW-0285">Flavoprotein</keyword>
<dbReference type="InterPro" id="IPR006094">
    <property type="entry name" value="Oxid_FAD_bind_N"/>
</dbReference>
<dbReference type="InterPro" id="IPR036318">
    <property type="entry name" value="FAD-bd_PCMH-like_sf"/>
</dbReference>
<dbReference type="PROSITE" id="PS51387">
    <property type="entry name" value="FAD_PCMH"/>
    <property type="match status" value="1"/>
</dbReference>
<accession>F9G405</accession>
<dbReference type="InterPro" id="IPR011009">
    <property type="entry name" value="Kinase-like_dom_sf"/>
</dbReference>
<dbReference type="InterPro" id="IPR050416">
    <property type="entry name" value="FAD-linked_Oxidoreductase"/>
</dbReference>
<dbReference type="Pfam" id="PF01565">
    <property type="entry name" value="FAD_binding_4"/>
    <property type="match status" value="1"/>
</dbReference>
<dbReference type="SUPFAM" id="SSF56176">
    <property type="entry name" value="FAD-binding/transporter-associated domain-like"/>
    <property type="match status" value="1"/>
</dbReference>
<evidence type="ECO:0000259" key="6">
    <source>
        <dbReference type="PROSITE" id="PS51387"/>
    </source>
</evidence>
<dbReference type="Gene3D" id="3.30.465.10">
    <property type="match status" value="1"/>
</dbReference>
<dbReference type="PaxDb" id="5507-FOXG_16910P0"/>
<dbReference type="SUPFAM" id="SSF56112">
    <property type="entry name" value="Protein kinase-like (PK-like)"/>
    <property type="match status" value="1"/>
</dbReference>
<dbReference type="InterPro" id="IPR006093">
    <property type="entry name" value="Oxy_OxRdtase_FAD_BS"/>
</dbReference>
<reference evidence="7" key="1">
    <citation type="journal article" date="2012" name="Mol. Plant Microbe Interact.">
        <title>A highly conserved effector in Fusarium oxysporum is required for full virulence on Arabidopsis.</title>
        <authorList>
            <person name="Thatcher L.F."/>
            <person name="Gardiner D.M."/>
            <person name="Kazan K."/>
            <person name="Manners J."/>
        </authorList>
    </citation>
    <scope>NUCLEOTIDE SEQUENCE [LARGE SCALE GENOMIC DNA]</scope>
    <source>
        <strain evidence="7">Fo5176</strain>
    </source>
</reference>
<name>F9G405_FUSOF</name>
<evidence type="ECO:0000256" key="1">
    <source>
        <dbReference type="ARBA" id="ARBA00001974"/>
    </source>
</evidence>
<dbReference type="GO" id="GO:0071949">
    <property type="term" value="F:FAD binding"/>
    <property type="evidence" value="ECO:0007669"/>
    <property type="project" value="InterPro"/>
</dbReference>
<evidence type="ECO:0000256" key="3">
    <source>
        <dbReference type="ARBA" id="ARBA00022630"/>
    </source>
</evidence>
<dbReference type="STRING" id="660025.F9G405"/>
<dbReference type="PANTHER" id="PTHR42973">
    <property type="entry name" value="BINDING OXIDOREDUCTASE, PUTATIVE (AFU_ORTHOLOGUE AFUA_1G17690)-RELATED"/>
    <property type="match status" value="1"/>
</dbReference>
<feature type="domain" description="FAD-binding PCMH-type" evidence="6">
    <location>
        <begin position="44"/>
        <end position="225"/>
    </location>
</feature>
<gene>
    <name evidence="7" type="ORF">FOXB_13387</name>
</gene>
<evidence type="ECO:0000313" key="7">
    <source>
        <dbReference type="EMBL" id="EGU76090.1"/>
    </source>
</evidence>
<comment type="cofactor">
    <cofactor evidence="1">
        <name>FAD</name>
        <dbReference type="ChEBI" id="CHEBI:57692"/>
    </cofactor>
</comment>
<keyword evidence="4" id="KW-0274">FAD</keyword>
<dbReference type="OrthoDB" id="415825at2759"/>
<dbReference type="EMBL" id="AFQF01003343">
    <property type="protein sequence ID" value="EGU76090.1"/>
    <property type="molecule type" value="Genomic_DNA"/>
</dbReference>
<protein>
    <recommendedName>
        <fullName evidence="6">FAD-binding PCMH-type domain-containing protein</fullName>
    </recommendedName>
</protein>
<comment type="caution">
    <text evidence="7">The sequence shown here is derived from an EMBL/GenBank/DDBJ whole genome shotgun (WGS) entry which is preliminary data.</text>
</comment>
<sequence>MATAQVNNFIGMQYAREGNEYEKEDYNFFNQQYATSSYIDVADHNLDPALILKPKDDNDVKSAISYAVEHKVGIAIKSGGHQYSGACSCSGNNVQLDVSNAYKDLKIISNPTIPVPDDRVLVFAGVGNQLQDFLAYLASHGLFAPTGQCAYVCLGGHGQTGGYGQLGRSFGLLGDYITEIRMIDHSGKVQIINKDQNAELFYAIRGGSPGNFGVITHYTIMVFKAKSYMGIENTIKTPKGPVKFQGPRGVKAFWLYNENTLKSLLGFVAAMSDAGNAPRGRDLCVNVLSTDFDITKLFPSFKNDEVWKGLQDTVFRFFPDNIRALLAGKLPPVIVLYAQWCPVGDQQKYDESTDAWFRQFRNLDNFKHGCVHFDEFPADMANMTGHWVFPQRREFPRPYVKRTYATNSKTLGKDGWVNTLVGRLGKICDPYEKLDDANERPVPNPLYDNCKLSAQIQCFGGENSMFYKNGDGSSAYSWRDSTVLQTVDCWYLNINDTNHKMSQNLANQWQKENDGVMIGAKSCFSKTDRRVLWGSWGSWVMASPDVWKTYYEDEAKYQRLGKARAAADPNEIMAELALGIVGIAGTVDVCIKLINDFRFGKVLVQAYKDYGQVDAVVGELSELESGMARDQRELQSQTLCILQSKLEAATLAISKPEKYASSKRIKAIQFLGLRETLESTVAELESWQKRFEATWFQMVKSGPPDLDMALKKASQTEVQDRAEPVREGLKLRQAFNTSGSAKLAEKVLQELEWKTIPYCKAELAIRKSCRQLLLSGSVPDSLTTRLQIARQLVTAVYYVHLYEFVHKNTTPETVLIL</sequence>
<dbReference type="InterPro" id="IPR016166">
    <property type="entry name" value="FAD-bd_PCMH"/>
</dbReference>
<evidence type="ECO:0000256" key="5">
    <source>
        <dbReference type="ARBA" id="ARBA00023002"/>
    </source>
</evidence>
<proteinExistence type="inferred from homology"/>
<dbReference type="AlphaFoldDB" id="F9G405"/>
<dbReference type="PROSITE" id="PS00862">
    <property type="entry name" value="OX2_COVAL_FAD"/>
    <property type="match status" value="1"/>
</dbReference>
<dbReference type="PANTHER" id="PTHR42973:SF39">
    <property type="entry name" value="FAD-BINDING PCMH-TYPE DOMAIN-CONTAINING PROTEIN"/>
    <property type="match status" value="1"/>
</dbReference>